<feature type="compositionally biased region" description="Acidic residues" evidence="4">
    <location>
        <begin position="65"/>
        <end position="77"/>
    </location>
</feature>
<name>A0A8J4Y2X2_CHIOP</name>
<dbReference type="InterPro" id="IPR009057">
    <property type="entry name" value="Homeodomain-like_sf"/>
</dbReference>
<dbReference type="GO" id="GO:0140682">
    <property type="term" value="F:FAD-dependent H3K4me/H3K4me3 demethylase activity"/>
    <property type="evidence" value="ECO:0007669"/>
    <property type="project" value="UniProtKB-ARBA"/>
</dbReference>
<dbReference type="InterPro" id="IPR036388">
    <property type="entry name" value="WH-like_DNA-bd_sf"/>
</dbReference>
<evidence type="ECO:0000256" key="4">
    <source>
        <dbReference type="SAM" id="MobiDB-lite"/>
    </source>
</evidence>
<evidence type="ECO:0000259" key="5">
    <source>
        <dbReference type="PROSITE" id="PS50934"/>
    </source>
</evidence>
<evidence type="ECO:0000313" key="7">
    <source>
        <dbReference type="Proteomes" id="UP000770661"/>
    </source>
</evidence>
<protein>
    <submittedName>
        <fullName evidence="6">Lysine-specific histone demethylase 1A</fullName>
    </submittedName>
</protein>
<sequence>MESKETTSMKRPADTTEEEEVRKGKKKRGKVWNSEVKNWPKADNEEEEAGTEAKEEPKAEKTEKEEETAGGEAEQDDPTVGLEGSAFQSRMPADKLTTLEGSLFSDIVKSPPHTHRLFLHIRNRILQMWLESPLQELTYEGVMAGLEAPFNSEGVLCARIHAYLERHGYINYGIFKRVKVTARDVWVAF</sequence>
<dbReference type="OrthoDB" id="9982100at2759"/>
<organism evidence="6 7">
    <name type="scientific">Chionoecetes opilio</name>
    <name type="common">Atlantic snow crab</name>
    <name type="synonym">Cancer opilio</name>
    <dbReference type="NCBI Taxonomy" id="41210"/>
    <lineage>
        <taxon>Eukaryota</taxon>
        <taxon>Metazoa</taxon>
        <taxon>Ecdysozoa</taxon>
        <taxon>Arthropoda</taxon>
        <taxon>Crustacea</taxon>
        <taxon>Multicrustacea</taxon>
        <taxon>Malacostraca</taxon>
        <taxon>Eumalacostraca</taxon>
        <taxon>Eucarida</taxon>
        <taxon>Decapoda</taxon>
        <taxon>Pleocyemata</taxon>
        <taxon>Brachyura</taxon>
        <taxon>Eubrachyura</taxon>
        <taxon>Majoidea</taxon>
        <taxon>Majidae</taxon>
        <taxon>Chionoecetes</taxon>
    </lineage>
</organism>
<feature type="compositionally biased region" description="Basic and acidic residues" evidence="4">
    <location>
        <begin position="1"/>
        <end position="14"/>
    </location>
</feature>
<dbReference type="EMBL" id="JACEEZ010014259">
    <property type="protein sequence ID" value="KAG0719617.1"/>
    <property type="molecule type" value="Genomic_DNA"/>
</dbReference>
<evidence type="ECO:0000256" key="3">
    <source>
        <dbReference type="ARBA" id="ARBA00023002"/>
    </source>
</evidence>
<dbReference type="InterPro" id="IPR007526">
    <property type="entry name" value="SWIRM"/>
</dbReference>
<reference evidence="6" key="1">
    <citation type="submission" date="2020-07" db="EMBL/GenBank/DDBJ databases">
        <title>The High-quality genome of the commercially important snow crab, Chionoecetes opilio.</title>
        <authorList>
            <person name="Jeong J.-H."/>
            <person name="Ryu S."/>
        </authorList>
    </citation>
    <scope>NUCLEOTIDE SEQUENCE</scope>
    <source>
        <strain evidence="6">MADBK_172401_WGS</strain>
        <tissue evidence="6">Digestive gland</tissue>
    </source>
</reference>
<comment type="subcellular location">
    <subcellularLocation>
        <location evidence="1">Nucleus</location>
    </subcellularLocation>
</comment>
<feature type="compositionally biased region" description="Basic and acidic residues" evidence="4">
    <location>
        <begin position="51"/>
        <end position="64"/>
    </location>
</feature>
<dbReference type="Pfam" id="PF04433">
    <property type="entry name" value="SWIRM"/>
    <property type="match status" value="1"/>
</dbReference>
<comment type="caution">
    <text evidence="6">The sequence shown here is derived from an EMBL/GenBank/DDBJ whole genome shotgun (WGS) entry which is preliminary data.</text>
</comment>
<evidence type="ECO:0000256" key="1">
    <source>
        <dbReference type="ARBA" id="ARBA00004123"/>
    </source>
</evidence>
<feature type="region of interest" description="Disordered" evidence="4">
    <location>
        <begin position="1"/>
        <end position="91"/>
    </location>
</feature>
<dbReference type="Gene3D" id="1.10.10.10">
    <property type="entry name" value="Winged helix-like DNA-binding domain superfamily/Winged helix DNA-binding domain"/>
    <property type="match status" value="1"/>
</dbReference>
<dbReference type="AlphaFoldDB" id="A0A8J4Y2X2"/>
<comment type="similarity">
    <text evidence="2">Belongs to the flavin monoamine oxidase family.</text>
</comment>
<dbReference type="PROSITE" id="PS50934">
    <property type="entry name" value="SWIRM"/>
    <property type="match status" value="1"/>
</dbReference>
<dbReference type="GO" id="GO:0005634">
    <property type="term" value="C:nucleus"/>
    <property type="evidence" value="ECO:0007669"/>
    <property type="project" value="UniProtKB-SubCell"/>
</dbReference>
<evidence type="ECO:0000313" key="6">
    <source>
        <dbReference type="EMBL" id="KAG0719617.1"/>
    </source>
</evidence>
<accession>A0A8J4Y2X2</accession>
<evidence type="ECO:0000256" key="2">
    <source>
        <dbReference type="ARBA" id="ARBA00005995"/>
    </source>
</evidence>
<feature type="domain" description="SWIRM" evidence="5">
    <location>
        <begin position="82"/>
        <end position="181"/>
    </location>
</feature>
<gene>
    <name evidence="6" type="primary">Kdm1a_0</name>
    <name evidence="6" type="ORF">GWK47_007237</name>
</gene>
<keyword evidence="7" id="KW-1185">Reference proteome</keyword>
<dbReference type="Proteomes" id="UP000770661">
    <property type="component" value="Unassembled WGS sequence"/>
</dbReference>
<keyword evidence="3" id="KW-0560">Oxidoreductase</keyword>
<proteinExistence type="inferred from homology"/>
<dbReference type="SUPFAM" id="SSF46689">
    <property type="entry name" value="Homeodomain-like"/>
    <property type="match status" value="1"/>
</dbReference>
<dbReference type="FunFam" id="1.10.10.10:FF:000064">
    <property type="entry name" value="Lysine-specific histone demethylase 1A"/>
    <property type="match status" value="1"/>
</dbReference>